<organism evidence="3 4">
    <name type="scientific">Corynascus novoguineensis</name>
    <dbReference type="NCBI Taxonomy" id="1126955"/>
    <lineage>
        <taxon>Eukaryota</taxon>
        <taxon>Fungi</taxon>
        <taxon>Dikarya</taxon>
        <taxon>Ascomycota</taxon>
        <taxon>Pezizomycotina</taxon>
        <taxon>Sordariomycetes</taxon>
        <taxon>Sordariomycetidae</taxon>
        <taxon>Sordariales</taxon>
        <taxon>Chaetomiaceae</taxon>
        <taxon>Corynascus</taxon>
    </lineage>
</organism>
<dbReference type="GO" id="GO:0030163">
    <property type="term" value="P:protein catabolic process"/>
    <property type="evidence" value="ECO:0007669"/>
    <property type="project" value="TreeGrafter"/>
</dbReference>
<feature type="compositionally biased region" description="Acidic residues" evidence="1">
    <location>
        <begin position="495"/>
        <end position="515"/>
    </location>
</feature>
<dbReference type="PROSITE" id="PS50263">
    <property type="entry name" value="CN_HYDROLASE"/>
    <property type="match status" value="1"/>
</dbReference>
<evidence type="ECO:0000259" key="2">
    <source>
        <dbReference type="PROSITE" id="PS50263"/>
    </source>
</evidence>
<evidence type="ECO:0000313" key="3">
    <source>
        <dbReference type="EMBL" id="KAK4246288.1"/>
    </source>
</evidence>
<dbReference type="Pfam" id="PF00795">
    <property type="entry name" value="CN_hydrolase"/>
    <property type="match status" value="1"/>
</dbReference>
<dbReference type="Gene3D" id="3.60.110.10">
    <property type="entry name" value="Carbon-nitrogen hydrolase"/>
    <property type="match status" value="1"/>
</dbReference>
<keyword evidence="3" id="KW-0378">Hydrolase</keyword>
<dbReference type="InterPro" id="IPR003010">
    <property type="entry name" value="C-N_Hydrolase"/>
</dbReference>
<feature type="compositionally biased region" description="Polar residues" evidence="1">
    <location>
        <begin position="357"/>
        <end position="372"/>
    </location>
</feature>
<dbReference type="CDD" id="cd07566">
    <property type="entry name" value="ScNTA1_like"/>
    <property type="match status" value="1"/>
</dbReference>
<dbReference type="GO" id="GO:0008418">
    <property type="term" value="F:protein-N-terminal asparagine amidohydrolase activity"/>
    <property type="evidence" value="ECO:0007669"/>
    <property type="project" value="InterPro"/>
</dbReference>
<feature type="domain" description="CN hydrolase" evidence="2">
    <location>
        <begin position="1"/>
        <end position="283"/>
    </location>
</feature>
<dbReference type="SUPFAM" id="SSF56317">
    <property type="entry name" value="Carbon-nitrogen hydrolase"/>
    <property type="match status" value="1"/>
</dbReference>
<feature type="region of interest" description="Disordered" evidence="1">
    <location>
        <begin position="459"/>
        <end position="646"/>
    </location>
</feature>
<feature type="region of interest" description="Disordered" evidence="1">
    <location>
        <begin position="290"/>
        <end position="372"/>
    </location>
</feature>
<dbReference type="InterPro" id="IPR036526">
    <property type="entry name" value="C-N_Hydrolase_sf"/>
</dbReference>
<feature type="compositionally biased region" description="Basic and acidic residues" evidence="1">
    <location>
        <begin position="516"/>
        <end position="528"/>
    </location>
</feature>
<dbReference type="GO" id="GO:0070773">
    <property type="term" value="F:protein-N-terminal glutamine amidohydrolase activity"/>
    <property type="evidence" value="ECO:0007669"/>
    <property type="project" value="InterPro"/>
</dbReference>
<sequence length="759" mass="83146">MRIACLQFAPQIGDVDDNLDRADAVLGRVDPEDLDGLDLLVLPELAFTGYNFKSFQQIVPFLEEAGSGITFLWAQTTALKHDCAVVVGYPEKVDVSDRSPASPEYYNSAVMVDGDGDMVVNYRKSFLYYTDEAWALEGGNGFFDGEVPGLGNVALGICTDLNPYKLEARWDAFEFGFHIIKAQANLVIMSMAWQTHHDRSHFNLDQTEPDLETLVYWVQRLEPLIRADTEEEVIVVFCNRTGIEEEATYTGTSAVIGIKRGEVFVYGVLGRGVDDLLIVDTTQPPMSKLTEADAAGNEEASAEKTVPEAENEGNLPELRNPGTHQPEESEVLPRYRADSGLESPRQPTSPRLPWLAQPTQPGETPTDTRSPTRLQIPITTRPQMDEYTAIESAFLSDDGDDVVIDTPALPDNPAFARRLHRPRLATPASQRSPYPWHHHHEGSHSSSVFGAGAAMTPITPFDEGGWSSTPIDQKAPPQWFWRHEPTLSALRESVVEEEEEEEKEEDEEEEQEKEGDEIQKETAPEPRQEAFSLPLTREEHKDTPTTRPRDASQYGTRTQHPESGNRVTEEKTPQEEERNPKGKRTALTSNNWAADLAGVLEEERKEEPSKGVSLPNLALPKVTQNHQHNDNDNDDDDDGKRASRKSLLSIDAAAAVAAATPTATIKEGGGESGHLENPVTTPSLCSAASATSATTFGSDGGGGPAEPREPMVTVLVRDGGSSHGSPTDLIGPVPRGEKEFAAGDADGWLKRGLTTVKSS</sequence>
<feature type="compositionally biased region" description="Basic and acidic residues" evidence="1">
    <location>
        <begin position="536"/>
        <end position="550"/>
    </location>
</feature>
<name>A0AAN7HM63_9PEZI</name>
<feature type="compositionally biased region" description="Basic and acidic residues" evidence="1">
    <location>
        <begin position="567"/>
        <end position="580"/>
    </location>
</feature>
<dbReference type="PANTHER" id="PTHR11750">
    <property type="entry name" value="PROTEIN N-TERMINAL AMIDASE"/>
    <property type="match status" value="1"/>
</dbReference>
<evidence type="ECO:0000256" key="1">
    <source>
        <dbReference type="SAM" id="MobiDB-lite"/>
    </source>
</evidence>
<reference evidence="3" key="1">
    <citation type="journal article" date="2023" name="Mol. Phylogenet. Evol.">
        <title>Genome-scale phylogeny and comparative genomics of the fungal order Sordariales.</title>
        <authorList>
            <person name="Hensen N."/>
            <person name="Bonometti L."/>
            <person name="Westerberg I."/>
            <person name="Brannstrom I.O."/>
            <person name="Guillou S."/>
            <person name="Cros-Aarteil S."/>
            <person name="Calhoun S."/>
            <person name="Haridas S."/>
            <person name="Kuo A."/>
            <person name="Mondo S."/>
            <person name="Pangilinan J."/>
            <person name="Riley R."/>
            <person name="LaButti K."/>
            <person name="Andreopoulos B."/>
            <person name="Lipzen A."/>
            <person name="Chen C."/>
            <person name="Yan M."/>
            <person name="Daum C."/>
            <person name="Ng V."/>
            <person name="Clum A."/>
            <person name="Steindorff A."/>
            <person name="Ohm R.A."/>
            <person name="Martin F."/>
            <person name="Silar P."/>
            <person name="Natvig D.O."/>
            <person name="Lalanne C."/>
            <person name="Gautier V."/>
            <person name="Ament-Velasquez S.L."/>
            <person name="Kruys A."/>
            <person name="Hutchinson M.I."/>
            <person name="Powell A.J."/>
            <person name="Barry K."/>
            <person name="Miller A.N."/>
            <person name="Grigoriev I.V."/>
            <person name="Debuchy R."/>
            <person name="Gladieux P."/>
            <person name="Hiltunen Thoren M."/>
            <person name="Johannesson H."/>
        </authorList>
    </citation>
    <scope>NUCLEOTIDE SEQUENCE</scope>
    <source>
        <strain evidence="3">CBS 359.72</strain>
    </source>
</reference>
<feature type="compositionally biased region" description="Low complexity" evidence="1">
    <location>
        <begin position="680"/>
        <end position="697"/>
    </location>
</feature>
<dbReference type="AlphaFoldDB" id="A0AAN7HM63"/>
<reference evidence="3" key="2">
    <citation type="submission" date="2023-05" db="EMBL/GenBank/DDBJ databases">
        <authorList>
            <consortium name="Lawrence Berkeley National Laboratory"/>
            <person name="Steindorff A."/>
            <person name="Hensen N."/>
            <person name="Bonometti L."/>
            <person name="Westerberg I."/>
            <person name="Brannstrom I.O."/>
            <person name="Guillou S."/>
            <person name="Cros-Aarteil S."/>
            <person name="Calhoun S."/>
            <person name="Haridas S."/>
            <person name="Kuo A."/>
            <person name="Mondo S."/>
            <person name="Pangilinan J."/>
            <person name="Riley R."/>
            <person name="Labutti K."/>
            <person name="Andreopoulos B."/>
            <person name="Lipzen A."/>
            <person name="Chen C."/>
            <person name="Yanf M."/>
            <person name="Daum C."/>
            <person name="Ng V."/>
            <person name="Clum A."/>
            <person name="Ohm R."/>
            <person name="Martin F."/>
            <person name="Silar P."/>
            <person name="Natvig D."/>
            <person name="Lalanne C."/>
            <person name="Gautier V."/>
            <person name="Ament-Velasquez S.L."/>
            <person name="Kruys A."/>
            <person name="Hutchinson M.I."/>
            <person name="Powell A.J."/>
            <person name="Barry K."/>
            <person name="Miller A.N."/>
            <person name="Grigoriev I.V."/>
            <person name="Debuchy R."/>
            <person name="Gladieux P."/>
            <person name="Thoren M.H."/>
            <person name="Johannesson H."/>
        </authorList>
    </citation>
    <scope>NUCLEOTIDE SEQUENCE</scope>
    <source>
        <strain evidence="3">CBS 359.72</strain>
    </source>
</reference>
<dbReference type="PANTHER" id="PTHR11750:SF26">
    <property type="entry name" value="PROTEIN N-TERMINAL AMIDASE"/>
    <property type="match status" value="1"/>
</dbReference>
<dbReference type="InterPro" id="IPR039703">
    <property type="entry name" value="Nta1"/>
</dbReference>
<comment type="caution">
    <text evidence="3">The sequence shown here is derived from an EMBL/GenBank/DDBJ whole genome shotgun (WGS) entry which is preliminary data.</text>
</comment>
<proteinExistence type="predicted"/>
<keyword evidence="4" id="KW-1185">Reference proteome</keyword>
<feature type="region of interest" description="Disordered" evidence="1">
    <location>
        <begin position="426"/>
        <end position="447"/>
    </location>
</feature>
<accession>A0AAN7HM63</accession>
<feature type="compositionally biased region" description="Polar residues" evidence="1">
    <location>
        <begin position="553"/>
        <end position="566"/>
    </location>
</feature>
<dbReference type="Proteomes" id="UP001303647">
    <property type="component" value="Unassembled WGS sequence"/>
</dbReference>
<gene>
    <name evidence="3" type="ORF">C7999DRAFT_33333</name>
</gene>
<feature type="region of interest" description="Disordered" evidence="1">
    <location>
        <begin position="662"/>
        <end position="742"/>
    </location>
</feature>
<dbReference type="EMBL" id="MU857678">
    <property type="protein sequence ID" value="KAK4246288.1"/>
    <property type="molecule type" value="Genomic_DNA"/>
</dbReference>
<protein>
    <submittedName>
        <fullName evidence="3">Carbon-nitrogen hydrolase</fullName>
    </submittedName>
</protein>
<feature type="compositionally biased region" description="Basic and acidic residues" evidence="1">
    <location>
        <begin position="325"/>
        <end position="339"/>
    </location>
</feature>
<evidence type="ECO:0000313" key="4">
    <source>
        <dbReference type="Proteomes" id="UP001303647"/>
    </source>
</evidence>